<keyword evidence="3" id="KW-1185">Reference proteome</keyword>
<dbReference type="EMBL" id="JAHUTI010002357">
    <property type="protein sequence ID" value="MED6233358.1"/>
    <property type="molecule type" value="Genomic_DNA"/>
</dbReference>
<gene>
    <name evidence="2" type="ORF">ATANTOWER_010702</name>
</gene>
<reference evidence="2 3" key="1">
    <citation type="submission" date="2021-07" db="EMBL/GenBank/DDBJ databases">
        <authorList>
            <person name="Palmer J.M."/>
        </authorList>
    </citation>
    <scope>NUCLEOTIDE SEQUENCE [LARGE SCALE GENOMIC DNA]</scope>
    <source>
        <strain evidence="2 3">AT_MEX2019</strain>
        <tissue evidence="2">Muscle</tissue>
    </source>
</reference>
<feature type="chain" id="PRO_5046984590" evidence="1">
    <location>
        <begin position="26"/>
        <end position="67"/>
    </location>
</feature>
<comment type="caution">
    <text evidence="2">The sequence shown here is derived from an EMBL/GenBank/DDBJ whole genome shotgun (WGS) entry which is preliminary data.</text>
</comment>
<evidence type="ECO:0000313" key="2">
    <source>
        <dbReference type="EMBL" id="MED6233358.1"/>
    </source>
</evidence>
<sequence length="67" mass="7875">MILSAQNDFVMILLRQLHILPSCRAATWWIGCGRMVFIYHQVLKELSDYHSMPDIQPQQDRSEQTLT</sequence>
<evidence type="ECO:0000256" key="1">
    <source>
        <dbReference type="SAM" id="SignalP"/>
    </source>
</evidence>
<accession>A0ABU7A5Y9</accession>
<organism evidence="2 3">
    <name type="scientific">Ataeniobius toweri</name>
    <dbReference type="NCBI Taxonomy" id="208326"/>
    <lineage>
        <taxon>Eukaryota</taxon>
        <taxon>Metazoa</taxon>
        <taxon>Chordata</taxon>
        <taxon>Craniata</taxon>
        <taxon>Vertebrata</taxon>
        <taxon>Euteleostomi</taxon>
        <taxon>Actinopterygii</taxon>
        <taxon>Neopterygii</taxon>
        <taxon>Teleostei</taxon>
        <taxon>Neoteleostei</taxon>
        <taxon>Acanthomorphata</taxon>
        <taxon>Ovalentaria</taxon>
        <taxon>Atherinomorphae</taxon>
        <taxon>Cyprinodontiformes</taxon>
        <taxon>Goodeidae</taxon>
        <taxon>Ataeniobius</taxon>
    </lineage>
</organism>
<name>A0ABU7A5Y9_9TELE</name>
<evidence type="ECO:0000313" key="3">
    <source>
        <dbReference type="Proteomes" id="UP001345963"/>
    </source>
</evidence>
<feature type="signal peptide" evidence="1">
    <location>
        <begin position="1"/>
        <end position="25"/>
    </location>
</feature>
<keyword evidence="1" id="KW-0732">Signal</keyword>
<dbReference type="Proteomes" id="UP001345963">
    <property type="component" value="Unassembled WGS sequence"/>
</dbReference>
<proteinExistence type="predicted"/>
<protein>
    <submittedName>
        <fullName evidence="2">Uncharacterized protein</fullName>
    </submittedName>
</protein>